<accession>A0A9R0J5M8</accession>
<dbReference type="SUPFAM" id="SSF56112">
    <property type="entry name" value="Protein kinase-like (PK-like)"/>
    <property type="match status" value="1"/>
</dbReference>
<feature type="binding site" evidence="9">
    <location>
        <position position="97"/>
    </location>
    <ligand>
        <name>ATP</name>
        <dbReference type="ChEBI" id="CHEBI:30616"/>
    </ligand>
</feature>
<keyword evidence="2 11" id="KW-0723">Serine/threonine-protein kinase</keyword>
<feature type="active site" description="Proton acceptor" evidence="8">
    <location>
        <position position="142"/>
    </location>
</feature>
<evidence type="ECO:0000256" key="4">
    <source>
        <dbReference type="ARBA" id="ARBA00022741"/>
    </source>
</evidence>
<organism evidence="13 14">
    <name type="scientific">Spinacia oleracea</name>
    <name type="common">Spinach</name>
    <dbReference type="NCBI Taxonomy" id="3562"/>
    <lineage>
        <taxon>Eukaryota</taxon>
        <taxon>Viridiplantae</taxon>
        <taxon>Streptophyta</taxon>
        <taxon>Embryophyta</taxon>
        <taxon>Tracheophyta</taxon>
        <taxon>Spermatophyta</taxon>
        <taxon>Magnoliopsida</taxon>
        <taxon>eudicotyledons</taxon>
        <taxon>Gunneridae</taxon>
        <taxon>Pentapetalae</taxon>
        <taxon>Caryophyllales</taxon>
        <taxon>Chenopodiaceae</taxon>
        <taxon>Chenopodioideae</taxon>
        <taxon>Anserineae</taxon>
        <taxon>Spinacia</taxon>
    </lineage>
</organism>
<name>A0A9R0J5M8_SPIOL</name>
<dbReference type="PROSITE" id="PS00108">
    <property type="entry name" value="PROTEIN_KINASE_ST"/>
    <property type="match status" value="1"/>
</dbReference>
<keyword evidence="13" id="KW-1185">Reference proteome</keyword>
<dbReference type="CDD" id="cd14003">
    <property type="entry name" value="STKc_AMPK-like"/>
    <property type="match status" value="1"/>
</dbReference>
<proteinExistence type="inferred from homology"/>
<dbReference type="GO" id="GO:0035556">
    <property type="term" value="P:intracellular signal transduction"/>
    <property type="evidence" value="ECO:0000318"/>
    <property type="project" value="GO_Central"/>
</dbReference>
<evidence type="ECO:0000256" key="5">
    <source>
        <dbReference type="ARBA" id="ARBA00022777"/>
    </source>
</evidence>
<evidence type="ECO:0000256" key="11">
    <source>
        <dbReference type="RuleBase" id="RU000304"/>
    </source>
</evidence>
<evidence type="ECO:0000313" key="13">
    <source>
        <dbReference type="Proteomes" id="UP000813463"/>
    </source>
</evidence>
<evidence type="ECO:0000259" key="12">
    <source>
        <dbReference type="PROSITE" id="PS50011"/>
    </source>
</evidence>
<evidence type="ECO:0000313" key="15">
    <source>
        <dbReference type="RefSeq" id="XP_056687125.1"/>
    </source>
</evidence>
<dbReference type="GeneID" id="110800356"/>
<evidence type="ECO:0000313" key="14">
    <source>
        <dbReference type="RefSeq" id="XP_021861361.1"/>
    </source>
</evidence>
<protein>
    <submittedName>
        <fullName evidence="14 15">SNF1-related protein kinase catalytic subunit alpha KIN10</fullName>
    </submittedName>
</protein>
<dbReference type="FunFam" id="1.10.510.10:FF:000571">
    <property type="entry name" value="Maternal embryonic leucine zipper kinase"/>
    <property type="match status" value="1"/>
</dbReference>
<keyword evidence="5 15" id="KW-0418">Kinase</keyword>
<dbReference type="KEGG" id="soe:110800356"/>
<evidence type="ECO:0000256" key="10">
    <source>
        <dbReference type="PROSITE-ProRule" id="PRU10141"/>
    </source>
</evidence>
<dbReference type="PANTHER" id="PTHR24346:SF82">
    <property type="entry name" value="KP78A-RELATED"/>
    <property type="match status" value="1"/>
</dbReference>
<dbReference type="InterPro" id="IPR000719">
    <property type="entry name" value="Prot_kinase_dom"/>
</dbReference>
<dbReference type="InterPro" id="IPR017348">
    <property type="entry name" value="PIM1/2/3"/>
</dbReference>
<evidence type="ECO:0000256" key="6">
    <source>
        <dbReference type="ARBA" id="ARBA00022840"/>
    </source>
</evidence>
<reference evidence="14" key="2">
    <citation type="submission" date="2025-04" db="UniProtKB">
        <authorList>
            <consortium name="RefSeq"/>
        </authorList>
    </citation>
    <scope>IDENTIFICATION</scope>
    <source>
        <tissue evidence="15">Leaf</tissue>
    </source>
</reference>
<dbReference type="PIRSF" id="PIRSF037993">
    <property type="entry name" value="STPK_Pim-1"/>
    <property type="match status" value="1"/>
</dbReference>
<dbReference type="RefSeq" id="XP_056687125.1">
    <property type="nucleotide sequence ID" value="XM_056831147.1"/>
</dbReference>
<dbReference type="Gene3D" id="1.10.510.10">
    <property type="entry name" value="Transferase(Phosphotransferase) domain 1"/>
    <property type="match status" value="1"/>
</dbReference>
<comment type="function">
    <text evidence="7">CIPK serine-threonine protein kinases interact with CBL proteins. Binding of a CBL protein to the regulatory NAF domain of CIPK protein lead to the activation of the kinase in a calcium-dependent manner.</text>
</comment>
<feature type="binding site" evidence="9 10">
    <location>
        <position position="48"/>
    </location>
    <ligand>
        <name>ATP</name>
        <dbReference type="ChEBI" id="CHEBI:30616"/>
    </ligand>
</feature>
<feature type="binding site" evidence="9">
    <location>
        <position position="103"/>
    </location>
    <ligand>
        <name>ATP</name>
        <dbReference type="ChEBI" id="CHEBI:30616"/>
    </ligand>
</feature>
<keyword evidence="4 10" id="KW-0547">Nucleotide-binding</keyword>
<keyword evidence="6 9" id="KW-0067">ATP-binding</keyword>
<dbReference type="Pfam" id="PF00069">
    <property type="entry name" value="Pkinase"/>
    <property type="match status" value="1"/>
</dbReference>
<dbReference type="InterPro" id="IPR011009">
    <property type="entry name" value="Kinase-like_dom_sf"/>
</dbReference>
<dbReference type="AlphaFoldDB" id="A0A9R0J5M8"/>
<keyword evidence="3" id="KW-0808">Transferase</keyword>
<dbReference type="PANTHER" id="PTHR24346">
    <property type="entry name" value="MAP/MICROTUBULE AFFINITY-REGULATING KINASE"/>
    <property type="match status" value="1"/>
</dbReference>
<evidence type="ECO:0000256" key="7">
    <source>
        <dbReference type="ARBA" id="ARBA00058225"/>
    </source>
</evidence>
<evidence type="ECO:0000256" key="1">
    <source>
        <dbReference type="ARBA" id="ARBA00006234"/>
    </source>
</evidence>
<sequence>MAKSGFPEGDELARLLPDYKLDGLIGSGSTSVVHKATHGTTGCSVAIKIISLEDIGANMSYDIVEREITILKRLANPNVIQLYDVVYTQNYTCLVMEHASKGDFFDYVSVRVKLPEDEARPFFRQLILGVEYCHGMMVAHRDLKLENLLLDETLNLKLSDFGLSAIMNDDYMLERGCGSPHYAAPEVLSGETYHGPQVDVWSCGVILYAVITGEYPFEAADPAILFSKIKRGRFRFHDNMSSEVKKLISGMLNVNPQKRLTIAEITQHPWFQA</sequence>
<dbReference type="PROSITE" id="PS00107">
    <property type="entry name" value="PROTEIN_KINASE_ATP"/>
    <property type="match status" value="1"/>
</dbReference>
<dbReference type="RefSeq" id="XP_021861361.1">
    <property type="nucleotide sequence ID" value="XM_022005669.1"/>
</dbReference>
<dbReference type="InterPro" id="IPR008271">
    <property type="entry name" value="Ser/Thr_kinase_AS"/>
</dbReference>
<dbReference type="GO" id="GO:0004674">
    <property type="term" value="F:protein serine/threonine kinase activity"/>
    <property type="evidence" value="ECO:0000318"/>
    <property type="project" value="GO_Central"/>
</dbReference>
<dbReference type="PROSITE" id="PS50011">
    <property type="entry name" value="PROTEIN_KINASE_DOM"/>
    <property type="match status" value="1"/>
</dbReference>
<comment type="similarity">
    <text evidence="1">Belongs to the protein kinase superfamily. CAMK Ser/Thr protein kinase family. SNF1 subfamily.</text>
</comment>
<dbReference type="InterPro" id="IPR017441">
    <property type="entry name" value="Protein_kinase_ATP_BS"/>
</dbReference>
<evidence type="ECO:0000256" key="9">
    <source>
        <dbReference type="PIRSR" id="PIRSR037993-2"/>
    </source>
</evidence>
<evidence type="ECO:0000256" key="2">
    <source>
        <dbReference type="ARBA" id="ARBA00022527"/>
    </source>
</evidence>
<dbReference type="SMART" id="SM00220">
    <property type="entry name" value="S_TKc"/>
    <property type="match status" value="1"/>
</dbReference>
<dbReference type="GO" id="GO:0005524">
    <property type="term" value="F:ATP binding"/>
    <property type="evidence" value="ECO:0007669"/>
    <property type="project" value="UniProtKB-UniRule"/>
</dbReference>
<evidence type="ECO:0000256" key="3">
    <source>
        <dbReference type="ARBA" id="ARBA00022679"/>
    </source>
</evidence>
<dbReference type="GO" id="GO:0005737">
    <property type="term" value="C:cytoplasm"/>
    <property type="evidence" value="ECO:0000318"/>
    <property type="project" value="GO_Central"/>
</dbReference>
<evidence type="ECO:0000256" key="8">
    <source>
        <dbReference type="PIRSR" id="PIRSR037993-1"/>
    </source>
</evidence>
<reference evidence="13" key="1">
    <citation type="journal article" date="2021" name="Nat. Commun.">
        <title>Genomic analyses provide insights into spinach domestication and the genetic basis of agronomic traits.</title>
        <authorList>
            <person name="Cai X."/>
            <person name="Sun X."/>
            <person name="Xu C."/>
            <person name="Sun H."/>
            <person name="Wang X."/>
            <person name="Ge C."/>
            <person name="Zhang Z."/>
            <person name="Wang Q."/>
            <person name="Fei Z."/>
            <person name="Jiao C."/>
            <person name="Wang Q."/>
        </authorList>
    </citation>
    <scope>NUCLEOTIDE SEQUENCE [LARGE SCALE GENOMIC DNA]</scope>
    <source>
        <strain evidence="13">cv. Varoflay</strain>
    </source>
</reference>
<feature type="domain" description="Protein kinase" evidence="12">
    <location>
        <begin position="19"/>
        <end position="271"/>
    </location>
</feature>
<gene>
    <name evidence="14 15" type="primary">LOC110800356</name>
</gene>
<dbReference type="Proteomes" id="UP000813463">
    <property type="component" value="Chromosome 6"/>
</dbReference>
<dbReference type="OrthoDB" id="193931at2759"/>